<evidence type="ECO:0000256" key="2">
    <source>
        <dbReference type="ARBA" id="ARBA00021572"/>
    </source>
</evidence>
<gene>
    <name evidence="5" type="ORF">GCM10009807_19880</name>
</gene>
<dbReference type="InterPro" id="IPR004360">
    <property type="entry name" value="Glyas_Fos-R_dOase_dom"/>
</dbReference>
<dbReference type="Gene3D" id="3.10.180.10">
    <property type="entry name" value="2,3-Dihydroxybiphenyl 1,2-Dioxygenase, domain 1"/>
    <property type="match status" value="1"/>
</dbReference>
<dbReference type="Pfam" id="PF00903">
    <property type="entry name" value="Glyoxalase"/>
    <property type="match status" value="1"/>
</dbReference>
<dbReference type="RefSeq" id="WP_344054085.1">
    <property type="nucleotide sequence ID" value="NZ_BAAAPK010000001.1"/>
</dbReference>
<dbReference type="InterPro" id="IPR000335">
    <property type="entry name" value="Bleomycin-R"/>
</dbReference>
<dbReference type="CDD" id="cd08350">
    <property type="entry name" value="BLMT_like"/>
    <property type="match status" value="1"/>
</dbReference>
<accession>A0ABN2GS64</accession>
<protein>
    <recommendedName>
        <fullName evidence="2">Bleomycin resistance protein</fullName>
    </recommendedName>
</protein>
<evidence type="ECO:0000313" key="5">
    <source>
        <dbReference type="EMBL" id="GAA1675874.1"/>
    </source>
</evidence>
<comment type="similarity">
    <text evidence="1">Belongs to the bleomycin resistance protein family.</text>
</comment>
<dbReference type="PROSITE" id="PS51819">
    <property type="entry name" value="VOC"/>
    <property type="match status" value="1"/>
</dbReference>
<evidence type="ECO:0000256" key="3">
    <source>
        <dbReference type="ARBA" id="ARBA00023251"/>
    </source>
</evidence>
<dbReference type="InterPro" id="IPR037523">
    <property type="entry name" value="VOC_core"/>
</dbReference>
<keyword evidence="3" id="KW-0046">Antibiotic resistance</keyword>
<keyword evidence="6" id="KW-1185">Reference proteome</keyword>
<dbReference type="Proteomes" id="UP001500596">
    <property type="component" value="Unassembled WGS sequence"/>
</dbReference>
<proteinExistence type="inferred from homology"/>
<name>A0ABN2GS64_9MICO</name>
<comment type="caution">
    <text evidence="5">The sequence shown here is derived from an EMBL/GenBank/DDBJ whole genome shotgun (WGS) entry which is preliminary data.</text>
</comment>
<dbReference type="SUPFAM" id="SSF54593">
    <property type="entry name" value="Glyoxalase/Bleomycin resistance protein/Dihydroxybiphenyl dioxygenase"/>
    <property type="match status" value="1"/>
</dbReference>
<feature type="domain" description="VOC" evidence="4">
    <location>
        <begin position="37"/>
        <end position="155"/>
    </location>
</feature>
<sequence>MDHPSHTDEPGWSDEVSAARDALGGLHAPLAGRPARAGDRAVPNLPARDFAATIAFYGSFGFEVSYRDGGWLILRRGGIVLEFFLAPELDPYSSGYMVSIRVADLDAFYAAVRSAGIAERTTGIPRLVPVALREWGQRAGYLVDLDGTQLHLIEDAG</sequence>
<dbReference type="EMBL" id="BAAAPK010000001">
    <property type="protein sequence ID" value="GAA1675874.1"/>
    <property type="molecule type" value="Genomic_DNA"/>
</dbReference>
<evidence type="ECO:0000259" key="4">
    <source>
        <dbReference type="PROSITE" id="PS51819"/>
    </source>
</evidence>
<dbReference type="PRINTS" id="PR00311">
    <property type="entry name" value="BLEOMYCINRST"/>
</dbReference>
<evidence type="ECO:0000256" key="1">
    <source>
        <dbReference type="ARBA" id="ARBA00011051"/>
    </source>
</evidence>
<reference evidence="5 6" key="1">
    <citation type="journal article" date="2019" name="Int. J. Syst. Evol. Microbiol.">
        <title>The Global Catalogue of Microorganisms (GCM) 10K type strain sequencing project: providing services to taxonomists for standard genome sequencing and annotation.</title>
        <authorList>
            <consortium name="The Broad Institute Genomics Platform"/>
            <consortium name="The Broad Institute Genome Sequencing Center for Infectious Disease"/>
            <person name="Wu L."/>
            <person name="Ma J."/>
        </authorList>
    </citation>
    <scope>NUCLEOTIDE SEQUENCE [LARGE SCALE GENOMIC DNA]</scope>
    <source>
        <strain evidence="5 6">JCM 15575</strain>
    </source>
</reference>
<dbReference type="InterPro" id="IPR029068">
    <property type="entry name" value="Glyas_Bleomycin-R_OHBP_Dase"/>
</dbReference>
<organism evidence="5 6">
    <name type="scientific">Microbacterium lacus</name>
    <dbReference type="NCBI Taxonomy" id="415217"/>
    <lineage>
        <taxon>Bacteria</taxon>
        <taxon>Bacillati</taxon>
        <taxon>Actinomycetota</taxon>
        <taxon>Actinomycetes</taxon>
        <taxon>Micrococcales</taxon>
        <taxon>Microbacteriaceae</taxon>
        <taxon>Microbacterium</taxon>
    </lineage>
</organism>
<evidence type="ECO:0000313" key="6">
    <source>
        <dbReference type="Proteomes" id="UP001500596"/>
    </source>
</evidence>